<dbReference type="VEuPathDB" id="FungiDB:ASPVEDRAFT_80449"/>
<evidence type="ECO:0000259" key="3">
    <source>
        <dbReference type="Pfam" id="PF26082"/>
    </source>
</evidence>
<accession>A0A1L9PBD1</accession>
<dbReference type="InterPro" id="IPR058925">
    <property type="entry name" value="zf-C2H2_AcuF"/>
</dbReference>
<sequence>METDQGYTSLEQAGRAVLAQFSALPKTSDPVYERKLTNEFQRFESWASNLGLYHTGHSSLDYRFRDSPILFDYTVGLLKDFEATLIALANVTGEASPSYNDDMAIDEESDGMSVSDDESEEDLSSYQDESPENDYLVNLTLAIDRLYALSFRVRNPRMRTGLSKAQYYTEIDEQSGVDLIEAYWERDSYHITELFQSWRPNTEIEDDVHFLIQRLATANMHRRQQFKYWEQRRAKYEYYHRAAVAQLVGARTINDNLPIDNLPIDSPSQPRLEAHIQQSEPSTATNLDAARLRDTESIISTVSFFSVDDNTLEPLKIPSAPNIAPDKPEFECPYCFTMCARSTLKPQAWRRHLLRDLRPYICTFPFCKHEDQLYDTFSEWAAHEVSIHGLQVESPRRCPVCLYENADNHHIASHLQRIACFSLPRMNDDTTGSLNTMGRTESRNTGAIDSDTDSEEFVADDEWAENTKTIHLNLAGYPLLPVQVRPSDAIEEVLATRLAGTYNLDPSIEFRFSDPNGNPIPLDYDNLYDQMAVNVQKSQAIPVDSADLPAETFNEAGQSQIKRPVVLDSRYRVQPQWYFSVGRVFAILWHENHGVQTGADSTRVALSGSTYIGRYNEPIHSSIRRMVVFRVSGHSSFCFPISTYRGRGVAKPGVDPYKHAIIYLRGTQPVQRRNEPRMVKDPIEMVADSPEQTVNPMSRLDFGQIHTVEHNVKVFPIGRVARESMTRFIQYTRDEMDRLV</sequence>
<gene>
    <name evidence="4" type="ORF">ASPVEDRAFT_80449</name>
</gene>
<proteinExistence type="predicted"/>
<feature type="domain" description="Oxidoreductase acuF-like C2H2 type zinc-finger" evidence="3">
    <location>
        <begin position="329"/>
        <end position="357"/>
    </location>
</feature>
<dbReference type="Pfam" id="PF20233">
    <property type="entry name" value="DUF6590"/>
    <property type="match status" value="1"/>
</dbReference>
<name>A0A1L9PBD1_ASPVE</name>
<keyword evidence="5" id="KW-1185">Reference proteome</keyword>
<dbReference type="PANTHER" id="PTHR35391:SF5">
    <property type="entry name" value="DUF6590 DOMAIN-CONTAINING PROTEIN"/>
    <property type="match status" value="1"/>
</dbReference>
<dbReference type="PANTHER" id="PTHR35391">
    <property type="entry name" value="C2H2-TYPE DOMAIN-CONTAINING PROTEIN-RELATED"/>
    <property type="match status" value="1"/>
</dbReference>
<protein>
    <recommendedName>
        <fullName evidence="6">C2H2-type domain-containing protein</fullName>
    </recommendedName>
</protein>
<evidence type="ECO:0008006" key="6">
    <source>
        <dbReference type="Google" id="ProtNLM"/>
    </source>
</evidence>
<dbReference type="Pfam" id="PF26082">
    <property type="entry name" value="zf-C2H2_AcuF"/>
    <property type="match status" value="1"/>
</dbReference>
<feature type="compositionally biased region" description="Acidic residues" evidence="1">
    <location>
        <begin position="103"/>
        <end position="123"/>
    </location>
</feature>
<feature type="compositionally biased region" description="Polar residues" evidence="1">
    <location>
        <begin position="432"/>
        <end position="447"/>
    </location>
</feature>
<evidence type="ECO:0000256" key="1">
    <source>
        <dbReference type="SAM" id="MobiDB-lite"/>
    </source>
</evidence>
<dbReference type="OrthoDB" id="6133115at2759"/>
<dbReference type="InterPro" id="IPR046497">
    <property type="entry name" value="DUF6590"/>
</dbReference>
<dbReference type="AlphaFoldDB" id="A0A1L9PBD1"/>
<reference evidence="5" key="1">
    <citation type="journal article" date="2017" name="Genome Biol.">
        <title>Comparative genomics reveals high biological diversity and specific adaptations in the industrially and medically important fungal genus Aspergillus.</title>
        <authorList>
            <person name="de Vries R.P."/>
            <person name="Riley R."/>
            <person name="Wiebenga A."/>
            <person name="Aguilar-Osorio G."/>
            <person name="Amillis S."/>
            <person name="Uchima C.A."/>
            <person name="Anderluh G."/>
            <person name="Asadollahi M."/>
            <person name="Askin M."/>
            <person name="Barry K."/>
            <person name="Battaglia E."/>
            <person name="Bayram O."/>
            <person name="Benocci T."/>
            <person name="Braus-Stromeyer S.A."/>
            <person name="Caldana C."/>
            <person name="Canovas D."/>
            <person name="Cerqueira G.C."/>
            <person name="Chen F."/>
            <person name="Chen W."/>
            <person name="Choi C."/>
            <person name="Clum A."/>
            <person name="Dos Santos R.A."/>
            <person name="Damasio A.R."/>
            <person name="Diallinas G."/>
            <person name="Emri T."/>
            <person name="Fekete E."/>
            <person name="Flipphi M."/>
            <person name="Freyberg S."/>
            <person name="Gallo A."/>
            <person name="Gournas C."/>
            <person name="Habgood R."/>
            <person name="Hainaut M."/>
            <person name="Harispe M.L."/>
            <person name="Henrissat B."/>
            <person name="Hilden K.S."/>
            <person name="Hope R."/>
            <person name="Hossain A."/>
            <person name="Karabika E."/>
            <person name="Karaffa L."/>
            <person name="Karanyi Z."/>
            <person name="Krasevec N."/>
            <person name="Kuo A."/>
            <person name="Kusch H."/>
            <person name="LaButti K."/>
            <person name="Lagendijk E.L."/>
            <person name="Lapidus A."/>
            <person name="Levasseur A."/>
            <person name="Lindquist E."/>
            <person name="Lipzen A."/>
            <person name="Logrieco A.F."/>
            <person name="MacCabe A."/>
            <person name="Maekelae M.R."/>
            <person name="Malavazi I."/>
            <person name="Melin P."/>
            <person name="Meyer V."/>
            <person name="Mielnichuk N."/>
            <person name="Miskei M."/>
            <person name="Molnar A.P."/>
            <person name="Mule G."/>
            <person name="Ngan C.Y."/>
            <person name="Orejas M."/>
            <person name="Orosz E."/>
            <person name="Ouedraogo J.P."/>
            <person name="Overkamp K.M."/>
            <person name="Park H.-S."/>
            <person name="Perrone G."/>
            <person name="Piumi F."/>
            <person name="Punt P.J."/>
            <person name="Ram A.F."/>
            <person name="Ramon A."/>
            <person name="Rauscher S."/>
            <person name="Record E."/>
            <person name="Riano-Pachon D.M."/>
            <person name="Robert V."/>
            <person name="Roehrig J."/>
            <person name="Ruller R."/>
            <person name="Salamov A."/>
            <person name="Salih N.S."/>
            <person name="Samson R.A."/>
            <person name="Sandor E."/>
            <person name="Sanguinetti M."/>
            <person name="Schuetze T."/>
            <person name="Sepcic K."/>
            <person name="Shelest E."/>
            <person name="Sherlock G."/>
            <person name="Sophianopoulou V."/>
            <person name="Squina F.M."/>
            <person name="Sun H."/>
            <person name="Susca A."/>
            <person name="Todd R.B."/>
            <person name="Tsang A."/>
            <person name="Unkles S.E."/>
            <person name="van de Wiele N."/>
            <person name="van Rossen-Uffink D."/>
            <person name="Oliveira J.V."/>
            <person name="Vesth T.C."/>
            <person name="Visser J."/>
            <person name="Yu J.-H."/>
            <person name="Zhou M."/>
            <person name="Andersen M.R."/>
            <person name="Archer D.B."/>
            <person name="Baker S.E."/>
            <person name="Benoit I."/>
            <person name="Brakhage A.A."/>
            <person name="Braus G.H."/>
            <person name="Fischer R."/>
            <person name="Frisvad J.C."/>
            <person name="Goldman G.H."/>
            <person name="Houbraken J."/>
            <person name="Oakley B."/>
            <person name="Pocsi I."/>
            <person name="Scazzocchio C."/>
            <person name="Seiboth B."/>
            <person name="vanKuyk P.A."/>
            <person name="Wortman J."/>
            <person name="Dyer P.S."/>
            <person name="Grigoriev I.V."/>
        </authorList>
    </citation>
    <scope>NUCLEOTIDE SEQUENCE [LARGE SCALE GENOMIC DNA]</scope>
    <source>
        <strain evidence="5">CBS 583.65</strain>
    </source>
</reference>
<dbReference type="Proteomes" id="UP000184073">
    <property type="component" value="Unassembled WGS sequence"/>
</dbReference>
<feature type="domain" description="DUF6590" evidence="2">
    <location>
        <begin position="578"/>
        <end position="729"/>
    </location>
</feature>
<feature type="region of interest" description="Disordered" evidence="1">
    <location>
        <begin position="432"/>
        <end position="453"/>
    </location>
</feature>
<organism evidence="4 5">
    <name type="scientific">Aspergillus versicolor CBS 583.65</name>
    <dbReference type="NCBI Taxonomy" id="1036611"/>
    <lineage>
        <taxon>Eukaryota</taxon>
        <taxon>Fungi</taxon>
        <taxon>Dikarya</taxon>
        <taxon>Ascomycota</taxon>
        <taxon>Pezizomycotina</taxon>
        <taxon>Eurotiomycetes</taxon>
        <taxon>Eurotiomycetidae</taxon>
        <taxon>Eurotiales</taxon>
        <taxon>Aspergillaceae</taxon>
        <taxon>Aspergillus</taxon>
        <taxon>Aspergillus subgen. Nidulantes</taxon>
    </lineage>
</organism>
<feature type="region of interest" description="Disordered" evidence="1">
    <location>
        <begin position="97"/>
        <end position="130"/>
    </location>
</feature>
<evidence type="ECO:0000313" key="5">
    <source>
        <dbReference type="Proteomes" id="UP000184073"/>
    </source>
</evidence>
<dbReference type="RefSeq" id="XP_040664581.1">
    <property type="nucleotide sequence ID" value="XM_040816865.1"/>
</dbReference>
<dbReference type="EMBL" id="KV878126">
    <property type="protein sequence ID" value="OJI98818.1"/>
    <property type="molecule type" value="Genomic_DNA"/>
</dbReference>
<evidence type="ECO:0000313" key="4">
    <source>
        <dbReference type="EMBL" id="OJI98818.1"/>
    </source>
</evidence>
<dbReference type="GeneID" id="63732376"/>
<evidence type="ECO:0000259" key="2">
    <source>
        <dbReference type="Pfam" id="PF20233"/>
    </source>
</evidence>